<dbReference type="RefSeq" id="WP_198399167.1">
    <property type="nucleotide sequence ID" value="NZ_FCOA02000050.1"/>
</dbReference>
<accession>A0A158DMQ3</accession>
<comment type="caution">
    <text evidence="1">The sequence shown here is derived from an EMBL/GenBank/DDBJ whole genome shotgun (WGS) entry which is preliminary data.</text>
</comment>
<keyword evidence="2" id="KW-1185">Reference proteome</keyword>
<sequence>MKNPWLKKNPFLSMWLSGANAVIGATRGRASAQAKRQANAIWTAALTPPKPKKRRGRR</sequence>
<protein>
    <submittedName>
        <fullName evidence="1">Uncharacterized protein</fullName>
    </submittedName>
</protein>
<name>A0A158DMQ3_9BURK</name>
<dbReference type="AlphaFoldDB" id="A0A158DMQ3"/>
<dbReference type="EMBL" id="FCOA02000050">
    <property type="protein sequence ID" value="SAK95889.1"/>
    <property type="molecule type" value="Genomic_DNA"/>
</dbReference>
<proteinExistence type="predicted"/>
<dbReference type="STRING" id="1777140.AWB79_07278"/>
<dbReference type="Proteomes" id="UP000054851">
    <property type="component" value="Unassembled WGS sequence"/>
</dbReference>
<evidence type="ECO:0000313" key="2">
    <source>
        <dbReference type="Proteomes" id="UP000054851"/>
    </source>
</evidence>
<evidence type="ECO:0000313" key="1">
    <source>
        <dbReference type="EMBL" id="SAK95889.1"/>
    </source>
</evidence>
<gene>
    <name evidence="1" type="ORF">AWB79_07278</name>
</gene>
<reference evidence="1" key="1">
    <citation type="submission" date="2016-01" db="EMBL/GenBank/DDBJ databases">
        <authorList>
            <person name="Peeters C."/>
        </authorList>
    </citation>
    <scope>NUCLEOTIDE SEQUENCE</scope>
    <source>
        <strain evidence="1">LMG 29322</strain>
    </source>
</reference>
<organism evidence="1 2">
    <name type="scientific">Caballeronia hypogeia</name>
    <dbReference type="NCBI Taxonomy" id="1777140"/>
    <lineage>
        <taxon>Bacteria</taxon>
        <taxon>Pseudomonadati</taxon>
        <taxon>Pseudomonadota</taxon>
        <taxon>Betaproteobacteria</taxon>
        <taxon>Burkholderiales</taxon>
        <taxon>Burkholderiaceae</taxon>
        <taxon>Caballeronia</taxon>
    </lineage>
</organism>